<dbReference type="Gene3D" id="1.10.10.10">
    <property type="entry name" value="Winged helix-like DNA-binding domain superfamily/Winged helix DNA-binding domain"/>
    <property type="match status" value="1"/>
</dbReference>
<sequence length="226" mass="26214">MAIGITVTSIEYYKQINKAKKEYDKAKRIIEDIVLSFNRELKREANKLEIITYKVDGSLAKSENSIERTKNIEKIVLPIKEKINKINEITSTFLSTTSTIENRIQNFDDTNQKINNRIEKLEEKMTSLTELPEIIRESVIPIRREKALGAITDTEIKVLEVLSVEGGKTAPEMKNKINLSREHTARLMKKLYEKGYLERETGKIPFQYSVKKEMEKFLNNSKNNQT</sequence>
<dbReference type="InterPro" id="IPR036390">
    <property type="entry name" value="WH_DNA-bd_sf"/>
</dbReference>
<evidence type="ECO:0000256" key="1">
    <source>
        <dbReference type="SAM" id="Coils"/>
    </source>
</evidence>
<organism evidence="3">
    <name type="scientific">marine sediment metagenome</name>
    <dbReference type="NCBI Taxonomy" id="412755"/>
    <lineage>
        <taxon>unclassified sequences</taxon>
        <taxon>metagenomes</taxon>
        <taxon>ecological metagenomes</taxon>
    </lineage>
</organism>
<protein>
    <recommendedName>
        <fullName evidence="2">HTH marR-type domain-containing protein</fullName>
    </recommendedName>
</protein>
<feature type="coiled-coil region" evidence="1">
    <location>
        <begin position="104"/>
        <end position="131"/>
    </location>
</feature>
<accession>X1BT17</accession>
<dbReference type="InterPro" id="IPR036388">
    <property type="entry name" value="WH-like_DNA-bd_sf"/>
</dbReference>
<proteinExistence type="predicted"/>
<comment type="caution">
    <text evidence="3">The sequence shown here is derived from an EMBL/GenBank/DDBJ whole genome shotgun (WGS) entry which is preliminary data.</text>
</comment>
<dbReference type="EMBL" id="BART01021269">
    <property type="protein sequence ID" value="GAG98215.1"/>
    <property type="molecule type" value="Genomic_DNA"/>
</dbReference>
<evidence type="ECO:0000259" key="2">
    <source>
        <dbReference type="Pfam" id="PF01047"/>
    </source>
</evidence>
<dbReference type="SUPFAM" id="SSF46785">
    <property type="entry name" value="Winged helix' DNA-binding domain"/>
    <property type="match status" value="1"/>
</dbReference>
<dbReference type="AlphaFoldDB" id="X1BT17"/>
<name>X1BT17_9ZZZZ</name>
<dbReference type="Pfam" id="PF01047">
    <property type="entry name" value="MarR"/>
    <property type="match status" value="1"/>
</dbReference>
<evidence type="ECO:0000313" key="3">
    <source>
        <dbReference type="EMBL" id="GAG98215.1"/>
    </source>
</evidence>
<reference evidence="3" key="1">
    <citation type="journal article" date="2014" name="Front. Microbiol.">
        <title>High frequency of phylogenetically diverse reductive dehalogenase-homologous genes in deep subseafloor sedimentary metagenomes.</title>
        <authorList>
            <person name="Kawai M."/>
            <person name="Futagami T."/>
            <person name="Toyoda A."/>
            <person name="Takaki Y."/>
            <person name="Nishi S."/>
            <person name="Hori S."/>
            <person name="Arai W."/>
            <person name="Tsubouchi T."/>
            <person name="Morono Y."/>
            <person name="Uchiyama I."/>
            <person name="Ito T."/>
            <person name="Fujiyama A."/>
            <person name="Inagaki F."/>
            <person name="Takami H."/>
        </authorList>
    </citation>
    <scope>NUCLEOTIDE SEQUENCE</scope>
    <source>
        <strain evidence="3">Expedition CK06-06</strain>
    </source>
</reference>
<dbReference type="GO" id="GO:0003700">
    <property type="term" value="F:DNA-binding transcription factor activity"/>
    <property type="evidence" value="ECO:0007669"/>
    <property type="project" value="InterPro"/>
</dbReference>
<dbReference type="InterPro" id="IPR000835">
    <property type="entry name" value="HTH_MarR-typ"/>
</dbReference>
<gene>
    <name evidence="3" type="ORF">S01H4_39293</name>
</gene>
<keyword evidence="1" id="KW-0175">Coiled coil</keyword>
<feature type="domain" description="HTH marR-type" evidence="2">
    <location>
        <begin position="151"/>
        <end position="200"/>
    </location>
</feature>